<name>A0A4Z0PAL7_9BACT</name>
<reference evidence="2 3" key="1">
    <citation type="submission" date="2019-04" db="EMBL/GenBank/DDBJ databases">
        <authorList>
            <person name="Feng G."/>
            <person name="Zhang J."/>
            <person name="Zhu H."/>
        </authorList>
    </citation>
    <scope>NUCLEOTIDE SEQUENCE [LARGE SCALE GENOMIC DNA]</scope>
    <source>
        <strain evidence="2 3">92R-1</strain>
    </source>
</reference>
<dbReference type="SUPFAM" id="SSF54593">
    <property type="entry name" value="Glyoxalase/Bleomycin resistance protein/Dihydroxybiphenyl dioxygenase"/>
    <property type="match status" value="1"/>
</dbReference>
<dbReference type="InterPro" id="IPR009725">
    <property type="entry name" value="3_dmu_93_MTrfase"/>
</dbReference>
<evidence type="ECO:0000313" key="2">
    <source>
        <dbReference type="EMBL" id="TGE09614.1"/>
    </source>
</evidence>
<dbReference type="PANTHER" id="PTHR33990:SF2">
    <property type="entry name" value="PHNB-LIKE DOMAIN-CONTAINING PROTEIN"/>
    <property type="match status" value="1"/>
</dbReference>
<dbReference type="CDD" id="cd06588">
    <property type="entry name" value="PhnB_like"/>
    <property type="match status" value="1"/>
</dbReference>
<gene>
    <name evidence="2" type="ORF">EU556_01915</name>
</gene>
<evidence type="ECO:0000313" key="3">
    <source>
        <dbReference type="Proteomes" id="UP000298337"/>
    </source>
</evidence>
<dbReference type="PANTHER" id="PTHR33990">
    <property type="entry name" value="PROTEIN YJDN-RELATED"/>
    <property type="match status" value="1"/>
</dbReference>
<protein>
    <submittedName>
        <fullName evidence="2">VOC family protein</fullName>
    </submittedName>
</protein>
<dbReference type="Gene3D" id="3.10.180.10">
    <property type="entry name" value="2,3-Dihydroxybiphenyl 1,2-Dioxygenase, domain 1"/>
    <property type="match status" value="1"/>
</dbReference>
<dbReference type="Pfam" id="PF06983">
    <property type="entry name" value="3-dmu-9_3-mt"/>
    <property type="match status" value="1"/>
</dbReference>
<evidence type="ECO:0000259" key="1">
    <source>
        <dbReference type="Pfam" id="PF06983"/>
    </source>
</evidence>
<dbReference type="RefSeq" id="WP_135430461.1">
    <property type="nucleotide sequence ID" value="NZ_SRLA01000001.1"/>
</dbReference>
<keyword evidence="3" id="KW-1185">Reference proteome</keyword>
<accession>A0A4Z0PAL7</accession>
<sequence>MQKIITFLTFNDQAEEAAKLYTTIFKDSRITNITYYPQGTYMPAGSVMTVEFELAGQKYVALNGGPYFTFTTGISLSVSCADQAEIDHLWDQLTANGGEPGDCGWLKDRFGVSWQITPAKMGQLLSSDDPARVQRKMAAMMQMHKIDIATLEQA</sequence>
<dbReference type="AlphaFoldDB" id="A0A4Z0PAL7"/>
<feature type="domain" description="PhnB-like" evidence="1">
    <location>
        <begin position="2"/>
        <end position="117"/>
    </location>
</feature>
<dbReference type="InterPro" id="IPR029068">
    <property type="entry name" value="Glyas_Bleomycin-R_OHBP_Dase"/>
</dbReference>
<dbReference type="OrthoDB" id="9806473at2"/>
<dbReference type="InterPro" id="IPR028973">
    <property type="entry name" value="PhnB-like"/>
</dbReference>
<proteinExistence type="predicted"/>
<organism evidence="2 3">
    <name type="scientific">Hymenobacter fodinae</name>
    <dbReference type="NCBI Taxonomy" id="2510796"/>
    <lineage>
        <taxon>Bacteria</taxon>
        <taxon>Pseudomonadati</taxon>
        <taxon>Bacteroidota</taxon>
        <taxon>Cytophagia</taxon>
        <taxon>Cytophagales</taxon>
        <taxon>Hymenobacteraceae</taxon>
        <taxon>Hymenobacter</taxon>
    </lineage>
</organism>
<dbReference type="PIRSF" id="PIRSF021700">
    <property type="entry name" value="3_dmu_93_MTrfase"/>
    <property type="match status" value="1"/>
</dbReference>
<dbReference type="Proteomes" id="UP000298337">
    <property type="component" value="Unassembled WGS sequence"/>
</dbReference>
<dbReference type="EMBL" id="SRLA01000001">
    <property type="protein sequence ID" value="TGE09614.1"/>
    <property type="molecule type" value="Genomic_DNA"/>
</dbReference>
<comment type="caution">
    <text evidence="2">The sequence shown here is derived from an EMBL/GenBank/DDBJ whole genome shotgun (WGS) entry which is preliminary data.</text>
</comment>